<dbReference type="SUPFAM" id="SSF88659">
    <property type="entry name" value="Sigma3 and sigma4 domains of RNA polymerase sigma factors"/>
    <property type="match status" value="1"/>
</dbReference>
<evidence type="ECO:0000256" key="2">
    <source>
        <dbReference type="ARBA" id="ARBA00023015"/>
    </source>
</evidence>
<dbReference type="EMBL" id="JBHUCX010000005">
    <property type="protein sequence ID" value="MFD1673491.1"/>
    <property type="molecule type" value="Genomic_DNA"/>
</dbReference>
<gene>
    <name evidence="8" type="ORF">ACFSB2_01975</name>
</gene>
<keyword evidence="4" id="KW-0238">DNA-binding</keyword>
<dbReference type="Gene3D" id="1.10.1740.10">
    <property type="match status" value="1"/>
</dbReference>
<comment type="caution">
    <text evidence="8">The sequence shown here is derived from an EMBL/GenBank/DDBJ whole genome shotgun (WGS) entry which is preliminary data.</text>
</comment>
<evidence type="ECO:0000313" key="9">
    <source>
        <dbReference type="Proteomes" id="UP001597079"/>
    </source>
</evidence>
<dbReference type="Pfam" id="PF04542">
    <property type="entry name" value="Sigma70_r2"/>
    <property type="match status" value="1"/>
</dbReference>
<feature type="domain" description="RNA polymerase sigma factor 70 region 4 type 2" evidence="7">
    <location>
        <begin position="109"/>
        <end position="161"/>
    </location>
</feature>
<keyword evidence="5" id="KW-0804">Transcription</keyword>
<dbReference type="InterPro" id="IPR014284">
    <property type="entry name" value="RNA_pol_sigma-70_dom"/>
</dbReference>
<dbReference type="Pfam" id="PF08281">
    <property type="entry name" value="Sigma70_r4_2"/>
    <property type="match status" value="1"/>
</dbReference>
<reference evidence="9" key="1">
    <citation type="journal article" date="2019" name="Int. J. Syst. Evol. Microbiol.">
        <title>The Global Catalogue of Microorganisms (GCM) 10K type strain sequencing project: providing services to taxonomists for standard genome sequencing and annotation.</title>
        <authorList>
            <consortium name="The Broad Institute Genomics Platform"/>
            <consortium name="The Broad Institute Genome Sequencing Center for Infectious Disease"/>
            <person name="Wu L."/>
            <person name="Ma J."/>
        </authorList>
    </citation>
    <scope>NUCLEOTIDE SEQUENCE [LARGE SCALE GENOMIC DNA]</scope>
    <source>
        <strain evidence="9">CGMCC 1.12286</strain>
    </source>
</reference>
<comment type="similarity">
    <text evidence="1">Belongs to the sigma-70 factor family. ECF subfamily.</text>
</comment>
<dbReference type="PANTHER" id="PTHR43133">
    <property type="entry name" value="RNA POLYMERASE ECF-TYPE SIGMA FACTO"/>
    <property type="match status" value="1"/>
</dbReference>
<keyword evidence="2" id="KW-0805">Transcription regulation</keyword>
<organism evidence="8 9">
    <name type="scientific">Alicyclobacillus fodiniaquatilis</name>
    <dbReference type="NCBI Taxonomy" id="1661150"/>
    <lineage>
        <taxon>Bacteria</taxon>
        <taxon>Bacillati</taxon>
        <taxon>Bacillota</taxon>
        <taxon>Bacilli</taxon>
        <taxon>Bacillales</taxon>
        <taxon>Alicyclobacillaceae</taxon>
        <taxon>Alicyclobacillus</taxon>
    </lineage>
</organism>
<dbReference type="Proteomes" id="UP001597079">
    <property type="component" value="Unassembled WGS sequence"/>
</dbReference>
<evidence type="ECO:0000256" key="5">
    <source>
        <dbReference type="ARBA" id="ARBA00023163"/>
    </source>
</evidence>
<dbReference type="InterPro" id="IPR036388">
    <property type="entry name" value="WH-like_DNA-bd_sf"/>
</dbReference>
<dbReference type="InterPro" id="IPR007627">
    <property type="entry name" value="RNA_pol_sigma70_r2"/>
</dbReference>
<evidence type="ECO:0000313" key="8">
    <source>
        <dbReference type="EMBL" id="MFD1673491.1"/>
    </source>
</evidence>
<evidence type="ECO:0000259" key="7">
    <source>
        <dbReference type="Pfam" id="PF08281"/>
    </source>
</evidence>
<evidence type="ECO:0000259" key="6">
    <source>
        <dbReference type="Pfam" id="PF04542"/>
    </source>
</evidence>
<dbReference type="Gene3D" id="1.10.10.10">
    <property type="entry name" value="Winged helix-like DNA-binding domain superfamily/Winged helix DNA-binding domain"/>
    <property type="match status" value="1"/>
</dbReference>
<dbReference type="InterPro" id="IPR013325">
    <property type="entry name" value="RNA_pol_sigma_r2"/>
</dbReference>
<keyword evidence="3" id="KW-0731">Sigma factor</keyword>
<name>A0ABW4JCZ3_9BACL</name>
<evidence type="ECO:0000256" key="1">
    <source>
        <dbReference type="ARBA" id="ARBA00010641"/>
    </source>
</evidence>
<accession>A0ABW4JCZ3</accession>
<evidence type="ECO:0000256" key="4">
    <source>
        <dbReference type="ARBA" id="ARBA00023125"/>
    </source>
</evidence>
<protein>
    <submittedName>
        <fullName evidence="8">RNA polymerase sigma factor</fullName>
    </submittedName>
</protein>
<dbReference type="RefSeq" id="WP_377940903.1">
    <property type="nucleotide sequence ID" value="NZ_JBHUCX010000005.1"/>
</dbReference>
<dbReference type="PANTHER" id="PTHR43133:SF8">
    <property type="entry name" value="RNA POLYMERASE SIGMA FACTOR HI_1459-RELATED"/>
    <property type="match status" value="1"/>
</dbReference>
<dbReference type="SUPFAM" id="SSF88946">
    <property type="entry name" value="Sigma2 domain of RNA polymerase sigma factors"/>
    <property type="match status" value="1"/>
</dbReference>
<dbReference type="InterPro" id="IPR013324">
    <property type="entry name" value="RNA_pol_sigma_r3/r4-like"/>
</dbReference>
<keyword evidence="9" id="KW-1185">Reference proteome</keyword>
<sequence length="219" mass="24485">METHSHLGTRKAANCDWRLLPSELRAYVSKLGCREYDADDVVQEAILRALPVLTGKRAHPNPAGYVRRIAQNVVRDKARHQAIKALHQEAIMQEAMADTCQVDPLEVRDALAYILATLPDLEQTVWMLREIFRFTTEETALGLGKTTGSVKIALHRARAKLAAASPDLHHDADMVSPALLQMWETAIRTGEVRQVLNWYRRRHHTLAQGTSTSPLALAG</sequence>
<dbReference type="InterPro" id="IPR013249">
    <property type="entry name" value="RNA_pol_sigma70_r4_t2"/>
</dbReference>
<dbReference type="NCBIfam" id="TIGR02937">
    <property type="entry name" value="sigma70-ECF"/>
    <property type="match status" value="1"/>
</dbReference>
<evidence type="ECO:0000256" key="3">
    <source>
        <dbReference type="ARBA" id="ARBA00023082"/>
    </source>
</evidence>
<dbReference type="InterPro" id="IPR039425">
    <property type="entry name" value="RNA_pol_sigma-70-like"/>
</dbReference>
<proteinExistence type="inferred from homology"/>
<feature type="domain" description="RNA polymerase sigma-70 region 2" evidence="6">
    <location>
        <begin position="24"/>
        <end position="81"/>
    </location>
</feature>